<dbReference type="InterPro" id="IPR001452">
    <property type="entry name" value="SH3_domain"/>
</dbReference>
<organism evidence="14 15">
    <name type="scientific">Paracoccidioides lutzii (strain ATCC MYA-826 / Pb01)</name>
    <name type="common">Paracoccidioides brasiliensis</name>
    <dbReference type="NCBI Taxonomy" id="502779"/>
    <lineage>
        <taxon>Eukaryota</taxon>
        <taxon>Fungi</taxon>
        <taxon>Dikarya</taxon>
        <taxon>Ascomycota</taxon>
        <taxon>Pezizomycotina</taxon>
        <taxon>Eurotiomycetes</taxon>
        <taxon>Eurotiomycetidae</taxon>
        <taxon>Onygenales</taxon>
        <taxon>Ajellomycetaceae</taxon>
        <taxon>Paracoccidioides</taxon>
    </lineage>
</organism>
<dbReference type="OrthoDB" id="26539at2759"/>
<feature type="region of interest" description="Disordered" evidence="12">
    <location>
        <begin position="130"/>
        <end position="167"/>
    </location>
</feature>
<feature type="region of interest" description="Disordered" evidence="12">
    <location>
        <begin position="180"/>
        <end position="283"/>
    </location>
</feature>
<dbReference type="RefSeq" id="XP_015699579.1">
    <property type="nucleotide sequence ID" value="XM_015845353.1"/>
</dbReference>
<feature type="region of interest" description="Disordered" evidence="12">
    <location>
        <begin position="722"/>
        <end position="788"/>
    </location>
</feature>
<dbReference type="PROSITE" id="PS50002">
    <property type="entry name" value="SH3"/>
    <property type="match status" value="2"/>
</dbReference>
<evidence type="ECO:0000256" key="3">
    <source>
        <dbReference type="ARBA" id="ARBA00016255"/>
    </source>
</evidence>
<evidence type="ECO:0000256" key="11">
    <source>
        <dbReference type="PROSITE-ProRule" id="PRU00192"/>
    </source>
</evidence>
<dbReference type="CDD" id="cd11775">
    <property type="entry name" value="SH3_Sla1p_3"/>
    <property type="match status" value="1"/>
</dbReference>
<feature type="compositionally biased region" description="Low complexity" evidence="12">
    <location>
        <begin position="804"/>
        <end position="826"/>
    </location>
</feature>
<evidence type="ECO:0000256" key="4">
    <source>
        <dbReference type="ARBA" id="ARBA00017350"/>
    </source>
</evidence>
<dbReference type="EMBL" id="KN294003">
    <property type="protein sequence ID" value="EEH33680.2"/>
    <property type="molecule type" value="Genomic_DNA"/>
</dbReference>
<evidence type="ECO:0000256" key="5">
    <source>
        <dbReference type="ARBA" id="ARBA00020357"/>
    </source>
</evidence>
<evidence type="ECO:0000259" key="13">
    <source>
        <dbReference type="PROSITE" id="PS50002"/>
    </source>
</evidence>
<dbReference type="VEuPathDB" id="FungiDB:PAAG_04729"/>
<protein>
    <recommendedName>
        <fullName evidence="5">Actin cytoskeleton-regulatory complex protein SLA1</fullName>
    </recommendedName>
    <alternativeName>
        <fullName evidence="3 4">High osmolarity signaling protein SHO1</fullName>
    </alternativeName>
    <alternativeName>
        <fullName evidence="9 10">Osmosensor SHO1</fullName>
    </alternativeName>
</protein>
<dbReference type="PRINTS" id="PR00452">
    <property type="entry name" value="SH3DOMAIN"/>
</dbReference>
<feature type="compositionally biased region" description="Pro residues" evidence="12">
    <location>
        <begin position="909"/>
        <end position="920"/>
    </location>
</feature>
<feature type="compositionally biased region" description="Low complexity" evidence="12">
    <location>
        <begin position="1047"/>
        <end position="1062"/>
    </location>
</feature>
<dbReference type="GO" id="GO:0008092">
    <property type="term" value="F:cytoskeletal protein binding"/>
    <property type="evidence" value="ECO:0007669"/>
    <property type="project" value="InterPro"/>
</dbReference>
<feature type="compositionally biased region" description="Polar residues" evidence="12">
    <location>
        <begin position="1035"/>
        <end position="1046"/>
    </location>
</feature>
<feature type="compositionally biased region" description="Low complexity" evidence="12">
    <location>
        <begin position="873"/>
        <end position="900"/>
    </location>
</feature>
<dbReference type="SUPFAM" id="SSF50044">
    <property type="entry name" value="SH3-domain"/>
    <property type="match status" value="3"/>
</dbReference>
<name>C1H2A0_PARBA</name>
<dbReference type="GO" id="GO:0042802">
    <property type="term" value="F:identical protein binding"/>
    <property type="evidence" value="ECO:0007669"/>
    <property type="project" value="InterPro"/>
</dbReference>
<dbReference type="GO" id="GO:0030833">
    <property type="term" value="P:regulation of actin filament polymerization"/>
    <property type="evidence" value="ECO:0007669"/>
    <property type="project" value="TreeGrafter"/>
</dbReference>
<evidence type="ECO:0000313" key="14">
    <source>
        <dbReference type="EMBL" id="EEH33680.2"/>
    </source>
</evidence>
<evidence type="ECO:0000256" key="12">
    <source>
        <dbReference type="SAM" id="MobiDB-lite"/>
    </source>
</evidence>
<gene>
    <name evidence="14" type="ORF">PAAG_04729</name>
</gene>
<feature type="compositionally biased region" description="Low complexity" evidence="12">
    <location>
        <begin position="1007"/>
        <end position="1031"/>
    </location>
</feature>
<dbReference type="Pfam" id="PF24081">
    <property type="entry name" value="PH_SLA1"/>
    <property type="match status" value="1"/>
</dbReference>
<dbReference type="InterPro" id="IPR036028">
    <property type="entry name" value="SH3-like_dom_sf"/>
</dbReference>
<keyword evidence="8" id="KW-0472">Membrane</keyword>
<evidence type="ECO:0000313" key="15">
    <source>
        <dbReference type="Proteomes" id="UP000002059"/>
    </source>
</evidence>
<reference evidence="14 15" key="1">
    <citation type="journal article" date="2011" name="PLoS Genet.">
        <title>Comparative genomic analysis of human fungal pathogens causing paracoccidioidomycosis.</title>
        <authorList>
            <person name="Desjardins C.A."/>
            <person name="Champion M.D."/>
            <person name="Holder J.W."/>
            <person name="Muszewska A."/>
            <person name="Goldberg J."/>
            <person name="Bailao A.M."/>
            <person name="Brigido M.M."/>
            <person name="Ferreira M.E."/>
            <person name="Garcia A.M."/>
            <person name="Grynberg M."/>
            <person name="Gujja S."/>
            <person name="Heiman D.I."/>
            <person name="Henn M.R."/>
            <person name="Kodira C.D."/>
            <person name="Leon-Narvaez H."/>
            <person name="Longo L.V."/>
            <person name="Ma L.J."/>
            <person name="Malavazi I."/>
            <person name="Matsuo A.L."/>
            <person name="Morais F.V."/>
            <person name="Pereira M."/>
            <person name="Rodriguez-Brito S."/>
            <person name="Sakthikumar S."/>
            <person name="Salem-Izacc S.M."/>
            <person name="Sykes S.M."/>
            <person name="Teixeira M.M."/>
            <person name="Vallejo M.C."/>
            <person name="Walter M.E."/>
            <person name="Yandava C."/>
            <person name="Young S."/>
            <person name="Zeng Q."/>
            <person name="Zucker J."/>
            <person name="Felipe M.S."/>
            <person name="Goldman G.H."/>
            <person name="Haas B.J."/>
            <person name="McEwen J.G."/>
            <person name="Nino-Vega G."/>
            <person name="Puccia R."/>
            <person name="San-Blas G."/>
            <person name="Soares C.M."/>
            <person name="Birren B.W."/>
            <person name="Cuomo C.A."/>
        </authorList>
    </citation>
    <scope>NUCLEOTIDE SEQUENCE [LARGE SCALE GENOMIC DNA]</scope>
    <source>
        <strain evidence="15">ATCC MYA-826 / Pb01</strain>
    </source>
</reference>
<dbReference type="GO" id="GO:0043130">
    <property type="term" value="F:ubiquitin binding"/>
    <property type="evidence" value="ECO:0007669"/>
    <property type="project" value="InterPro"/>
</dbReference>
<dbReference type="GO" id="GO:0030674">
    <property type="term" value="F:protein-macromolecule adaptor activity"/>
    <property type="evidence" value="ECO:0007669"/>
    <property type="project" value="InterPro"/>
</dbReference>
<evidence type="ECO:0000256" key="1">
    <source>
        <dbReference type="ARBA" id="ARBA00004236"/>
    </source>
</evidence>
<evidence type="ECO:0000256" key="7">
    <source>
        <dbReference type="ARBA" id="ARBA00022475"/>
    </source>
</evidence>
<feature type="compositionally biased region" description="Basic and acidic residues" evidence="12">
    <location>
        <begin position="538"/>
        <end position="556"/>
    </location>
</feature>
<evidence type="ECO:0000256" key="2">
    <source>
        <dbReference type="ARBA" id="ARBA00007948"/>
    </source>
</evidence>
<dbReference type="Gene3D" id="1.10.150.50">
    <property type="entry name" value="Transcription Factor, Ets-1"/>
    <property type="match status" value="1"/>
</dbReference>
<accession>C1H2A0</accession>
<dbReference type="Gene3D" id="2.30.30.700">
    <property type="entry name" value="SLA1 homology domain 1"/>
    <property type="match status" value="1"/>
</dbReference>
<dbReference type="eggNOG" id="ENOG502QQC3">
    <property type="taxonomic scope" value="Eukaryota"/>
</dbReference>
<dbReference type="InterPro" id="IPR007131">
    <property type="entry name" value="SHD1"/>
</dbReference>
<dbReference type="OMA" id="FMAQGED"/>
<dbReference type="GeneID" id="9096608"/>
<dbReference type="Pfam" id="PF14604">
    <property type="entry name" value="SH3_9"/>
    <property type="match status" value="1"/>
</dbReference>
<dbReference type="Gene3D" id="2.30.30.40">
    <property type="entry name" value="SH3 Domains"/>
    <property type="match status" value="3"/>
</dbReference>
<dbReference type="GO" id="GO:0005634">
    <property type="term" value="C:nucleus"/>
    <property type="evidence" value="ECO:0007669"/>
    <property type="project" value="TreeGrafter"/>
</dbReference>
<dbReference type="InterPro" id="IPR013761">
    <property type="entry name" value="SAM/pointed_sf"/>
</dbReference>
<feature type="compositionally biased region" description="Polar residues" evidence="12">
    <location>
        <begin position="471"/>
        <end position="482"/>
    </location>
</feature>
<feature type="compositionally biased region" description="Basic and acidic residues" evidence="12">
    <location>
        <begin position="483"/>
        <end position="508"/>
    </location>
</feature>
<evidence type="ECO:0000256" key="10">
    <source>
        <dbReference type="ARBA" id="ARBA00030785"/>
    </source>
</evidence>
<dbReference type="HOGENOM" id="CLU_003674_0_0_1"/>
<sequence length="1170" mass="126925">MGFVGIYTAVYDYTPQAENELEINEGDLLYVLDKNSEDDWWKAKKKAAEEDEEEPVGLVPNNYVEEARPTHKAKSLYDYARQTDEEVSFAEEVELLVYDASDPDWTLVGINNDFGFAPANYIEITEDLTDDKASPAAPAPPSLPARSADTESEGVPTPGSPSSVDAGPAAAIAGILHKAQPSISSEQPHSIRPSLAVSHPPQPHRQPMYTPEESDGEDSVLPPALPQRPPSGQISTPVQLPSPRELSPPRRSRYSSHMEDASPGIQSSPPYRSGEFHSDHQSVVSPSGYRLYNISEMVSVMGKRKKMPTTLGININTGTIFISPEKSVDGPHQEWTADKLTHYSIEGKHVFMDLIRPSKSVDFHAGAKDTAIEIVSALGEIAGGYKAEGLREVIAAGVGGARKKGQVLYDFMAQGDDEVTVAVGDEVIILDDTKSDEWWMVRRLKNGKEGVVPSSYVELTGTMTADEPSKKGTNAGLSSIEQNRLEESRLTMESARKSKSHTSSDSRSGEVGPGIELPERGSSLFPRESNNDNGSQRQKRDSKLKPKPDPTKTRKWTDRSGTFTVVAEFIGLADGKIHLHKQNGVKIAVPVSKMSVEDIEYVERVTGQSLDEDKPLSDIRRRSRLRDTGKVGASVKSSDYDWFDFFLKAGVGPHQCERYAQNFTKDSMDESILPDITMETLRTLGLKEGDILRVMKYLDNLFNRAGKSKVVSFGGEEVIGNGEEGAGGLFSGPRGTLRNNTRKGRPAPPVQTSDVVDPKAFEAKSDVGKDGLPARGSQATSPSADKGIQGFEDSAWEIKHPKQPSTSAAPTTTPATTAPTAATPAIQPQPAPPVGAMADLSLLSTPLQPTKANPPPQPQPTQPTISPPPPQIQQPQQPQQTGANPTFFAQLPVPQQQQAQITGYVPQQQPMPPRQRPQPPAMANQGSSLLPPPPDRPLSAPQRLPPNSAFGPPPLQPQLTGVPASGPSIAPPGYSLAELNQQRFQAQFSQQQQLQPQQTGIGPFGNQMPSQQIGIMPPQQQQQFGFQSPQPFMNRPQQQGFQSQLAPQQTGLAGFQQQPQQQLPLQTGINATLPPPIQPQRTGVNGYGSNTNFTPSPPSIPPFPQQPTITPLQPQKTGPPPPVRFGVQKDAKKLTPQPTGLKANLSQASKLISDFHLLCRIHKIYGMIHL</sequence>
<proteinExistence type="inferred from homology"/>
<dbReference type="STRING" id="502779.C1H2A0"/>
<dbReference type="Pfam" id="PF00018">
    <property type="entry name" value="SH3_1"/>
    <property type="match status" value="1"/>
</dbReference>
<dbReference type="KEGG" id="pbl:PAAG_04729"/>
<dbReference type="Proteomes" id="UP000002059">
    <property type="component" value="Partially assembled WGS sequence"/>
</dbReference>
<feature type="compositionally biased region" description="Polar residues" evidence="12">
    <location>
        <begin position="230"/>
        <end position="239"/>
    </location>
</feature>
<evidence type="ECO:0000256" key="6">
    <source>
        <dbReference type="ARBA" id="ARBA00022443"/>
    </source>
</evidence>
<comment type="similarity">
    <text evidence="2">Belongs to the SLA1 family.</text>
</comment>
<evidence type="ECO:0000256" key="9">
    <source>
        <dbReference type="ARBA" id="ARBA00029697"/>
    </source>
</evidence>
<dbReference type="GO" id="GO:0000147">
    <property type="term" value="P:actin cortical patch assembly"/>
    <property type="evidence" value="ECO:0007669"/>
    <property type="project" value="TreeGrafter"/>
</dbReference>
<dbReference type="InterPro" id="IPR035821">
    <property type="entry name" value="Sla1_SH3_3"/>
</dbReference>
<feature type="compositionally biased region" description="Low complexity" evidence="12">
    <location>
        <begin position="981"/>
        <end position="998"/>
    </location>
</feature>
<feature type="compositionally biased region" description="Pro residues" evidence="12">
    <location>
        <begin position="852"/>
        <end position="872"/>
    </location>
</feature>
<feature type="region of interest" description="Disordered" evidence="12">
    <location>
        <begin position="462"/>
        <end position="556"/>
    </location>
</feature>
<feature type="region of interest" description="Disordered" evidence="12">
    <location>
        <begin position="800"/>
        <end position="1062"/>
    </location>
</feature>
<dbReference type="AlphaFoldDB" id="C1H2A0"/>
<dbReference type="PANTHER" id="PTHR15735">
    <property type="entry name" value="FCH AND DOUBLE SH3 DOMAINS PROTEIN"/>
    <property type="match status" value="1"/>
</dbReference>
<dbReference type="GO" id="GO:0005886">
    <property type="term" value="C:plasma membrane"/>
    <property type="evidence" value="ECO:0007669"/>
    <property type="project" value="UniProtKB-SubCell"/>
</dbReference>
<dbReference type="InterPro" id="IPR056996">
    <property type="entry name" value="PH_SLA1"/>
</dbReference>
<keyword evidence="15" id="KW-1185">Reference proteome</keyword>
<keyword evidence="7" id="KW-1003">Cell membrane</keyword>
<feature type="domain" description="SH3" evidence="13">
    <location>
        <begin position="2"/>
        <end position="69"/>
    </location>
</feature>
<feature type="domain" description="SH3" evidence="13">
    <location>
        <begin position="400"/>
        <end position="462"/>
    </location>
</feature>
<dbReference type="SMART" id="SM00326">
    <property type="entry name" value="SH3"/>
    <property type="match status" value="3"/>
</dbReference>
<comment type="subcellular location">
    <subcellularLocation>
        <location evidence="1">Cell membrane</location>
    </subcellularLocation>
</comment>
<dbReference type="PANTHER" id="PTHR15735:SF19">
    <property type="entry name" value="ACTIN CYTOSKELETON-REGULATORY COMPLEX PROTEIN SLA1"/>
    <property type="match status" value="1"/>
</dbReference>
<evidence type="ECO:0000256" key="8">
    <source>
        <dbReference type="ARBA" id="ARBA00023136"/>
    </source>
</evidence>
<dbReference type="FunFam" id="2.30.30.40:FF:000256">
    <property type="entry name" value="Actin cytoskeleton-regulatory complex protein SLA1"/>
    <property type="match status" value="1"/>
</dbReference>
<dbReference type="Pfam" id="PF03983">
    <property type="entry name" value="SHD1"/>
    <property type="match status" value="1"/>
</dbReference>
<feature type="compositionally biased region" description="Basic and acidic residues" evidence="12">
    <location>
        <begin position="756"/>
        <end position="769"/>
    </location>
</feature>
<keyword evidence="6 11" id="KW-0728">SH3 domain</keyword>